<gene>
    <name evidence="1" type="ORF">MTR67_035666</name>
</gene>
<dbReference type="AlphaFoldDB" id="A0AAF0UB21"/>
<protein>
    <submittedName>
        <fullName evidence="1">Uncharacterized protein</fullName>
    </submittedName>
</protein>
<keyword evidence="2" id="KW-1185">Reference proteome</keyword>
<dbReference type="Proteomes" id="UP001234989">
    <property type="component" value="Chromosome 8"/>
</dbReference>
<accession>A0AAF0UB21</accession>
<evidence type="ECO:0000313" key="2">
    <source>
        <dbReference type="Proteomes" id="UP001234989"/>
    </source>
</evidence>
<reference evidence="1" key="1">
    <citation type="submission" date="2023-08" db="EMBL/GenBank/DDBJ databases">
        <title>A de novo genome assembly of Solanum verrucosum Schlechtendal, a Mexican diploid species geographically isolated from the other diploid A-genome species in potato relatives.</title>
        <authorList>
            <person name="Hosaka K."/>
        </authorList>
    </citation>
    <scope>NUCLEOTIDE SEQUENCE</scope>
    <source>
        <tissue evidence="1">Young leaves</tissue>
    </source>
</reference>
<evidence type="ECO:0000313" key="1">
    <source>
        <dbReference type="EMBL" id="WMV42281.1"/>
    </source>
</evidence>
<organism evidence="1 2">
    <name type="scientific">Solanum verrucosum</name>
    <dbReference type="NCBI Taxonomy" id="315347"/>
    <lineage>
        <taxon>Eukaryota</taxon>
        <taxon>Viridiplantae</taxon>
        <taxon>Streptophyta</taxon>
        <taxon>Embryophyta</taxon>
        <taxon>Tracheophyta</taxon>
        <taxon>Spermatophyta</taxon>
        <taxon>Magnoliopsida</taxon>
        <taxon>eudicotyledons</taxon>
        <taxon>Gunneridae</taxon>
        <taxon>Pentapetalae</taxon>
        <taxon>asterids</taxon>
        <taxon>lamiids</taxon>
        <taxon>Solanales</taxon>
        <taxon>Solanaceae</taxon>
        <taxon>Solanoideae</taxon>
        <taxon>Solaneae</taxon>
        <taxon>Solanum</taxon>
    </lineage>
</organism>
<proteinExistence type="predicted"/>
<name>A0AAF0UB21_SOLVR</name>
<sequence length="67" mass="7596">MASSQTSLFDLGQATEKGNTTLLYLPLMWEVCRNKQSSHFALQSDYTTLGHRPCYCWSELVSANDYS</sequence>
<dbReference type="EMBL" id="CP133619">
    <property type="protein sequence ID" value="WMV42281.1"/>
    <property type="molecule type" value="Genomic_DNA"/>
</dbReference>